<reference evidence="6" key="1">
    <citation type="submission" date="2010-02" db="EMBL/GenBank/DDBJ databases">
        <title>Sequencing and annotation of the Blastocystis hominis genome.</title>
        <authorList>
            <person name="Wincker P."/>
        </authorList>
    </citation>
    <scope>NUCLEOTIDE SEQUENCE</scope>
    <source>
        <strain evidence="6">Singapore isolate B</strain>
    </source>
</reference>
<evidence type="ECO:0000256" key="4">
    <source>
        <dbReference type="ARBA" id="ARBA00038355"/>
    </source>
</evidence>
<gene>
    <name evidence="6" type="ORF">GSBLH_T00001923001</name>
</gene>
<dbReference type="OMA" id="HRDYSTI"/>
<dbReference type="SMART" id="SM00577">
    <property type="entry name" value="CPDc"/>
    <property type="match status" value="1"/>
</dbReference>
<dbReference type="InterPro" id="IPR023214">
    <property type="entry name" value="HAD_sf"/>
</dbReference>
<sequence length="266" mass="31134">MSILRASKVLANVNLADSQAVIVTEKEPETNVSDVELLAREYSPFVVDCLFECRVYLIKCLPPYETIKRTDDSMLLPPLERGSKPFTLVLDLDETLVHCSLEYMENCHYCYHIIVDGVKHAVFARVRPYANQFLEYCSRFCEIVVFTASKQEYADRMLDFLDPEKKFIKHRLFRESCTKIGKVYVKDLNRLGRDLRRTVIIDNSIVSFGYHLDNGIPICSWFDNWKDQELYNAARIMYSLQAVQDVRPYITNMFRLRETIDCFICE</sequence>
<dbReference type="CDD" id="cd07521">
    <property type="entry name" value="HAD_FCP1-like"/>
    <property type="match status" value="1"/>
</dbReference>
<dbReference type="FunCoup" id="D8M177">
    <property type="interactions" value="19"/>
</dbReference>
<dbReference type="InterPro" id="IPR011948">
    <property type="entry name" value="Dullard_phosphatase"/>
</dbReference>
<dbReference type="InterPro" id="IPR004274">
    <property type="entry name" value="FCP1_dom"/>
</dbReference>
<protein>
    <recommendedName>
        <fullName evidence="5">FCP1 homology domain-containing protein</fullName>
    </recommendedName>
</protein>
<dbReference type="GeneID" id="24919143"/>
<dbReference type="EMBL" id="FN668645">
    <property type="protein sequence ID" value="CBK21816.2"/>
    <property type="molecule type" value="Genomic_DNA"/>
</dbReference>
<dbReference type="PANTHER" id="PTHR12210">
    <property type="entry name" value="DULLARD PROTEIN PHOSPHATASE"/>
    <property type="match status" value="1"/>
</dbReference>
<evidence type="ECO:0000259" key="5">
    <source>
        <dbReference type="PROSITE" id="PS50969"/>
    </source>
</evidence>
<organism evidence="6">
    <name type="scientific">Blastocystis hominis</name>
    <dbReference type="NCBI Taxonomy" id="12968"/>
    <lineage>
        <taxon>Eukaryota</taxon>
        <taxon>Sar</taxon>
        <taxon>Stramenopiles</taxon>
        <taxon>Bigyra</taxon>
        <taxon>Opalozoa</taxon>
        <taxon>Opalinata</taxon>
        <taxon>Blastocystidae</taxon>
        <taxon>Blastocystis</taxon>
    </lineage>
</organism>
<name>D8M177_BLAHO</name>
<dbReference type="SUPFAM" id="SSF56784">
    <property type="entry name" value="HAD-like"/>
    <property type="match status" value="1"/>
</dbReference>
<evidence type="ECO:0000256" key="1">
    <source>
        <dbReference type="ARBA" id="ARBA00022801"/>
    </source>
</evidence>
<dbReference type="FunFam" id="3.40.50.1000:FF:000015">
    <property type="entry name" value="CTD small phosphatase-like protein 2"/>
    <property type="match status" value="1"/>
</dbReference>
<dbReference type="OrthoDB" id="277011at2759"/>
<dbReference type="InParanoid" id="D8M177"/>
<proteinExistence type="inferred from homology"/>
<dbReference type="GO" id="GO:0005634">
    <property type="term" value="C:nucleus"/>
    <property type="evidence" value="ECO:0007669"/>
    <property type="project" value="UniProtKB-ARBA"/>
</dbReference>
<dbReference type="AlphaFoldDB" id="D8M177"/>
<evidence type="ECO:0000256" key="2">
    <source>
        <dbReference type="ARBA" id="ARBA00022912"/>
    </source>
</evidence>
<comment type="similarity">
    <text evidence="4">Belongs to the CTDSPL2 family.</text>
</comment>
<dbReference type="InterPro" id="IPR036412">
    <property type="entry name" value="HAD-like_sf"/>
</dbReference>
<dbReference type="InterPro" id="IPR050365">
    <property type="entry name" value="TIM50"/>
</dbReference>
<dbReference type="PROSITE" id="PS50969">
    <property type="entry name" value="FCP1"/>
    <property type="match status" value="1"/>
</dbReference>
<evidence type="ECO:0000256" key="3">
    <source>
        <dbReference type="ARBA" id="ARBA00037324"/>
    </source>
</evidence>
<evidence type="ECO:0000313" key="6">
    <source>
        <dbReference type="EMBL" id="CBK21816.2"/>
    </source>
</evidence>
<keyword evidence="1" id="KW-0378">Hydrolase</keyword>
<comment type="function">
    <text evidence="3">Probable phosphatase.</text>
</comment>
<accession>D8M177</accession>
<dbReference type="Gene3D" id="3.40.50.1000">
    <property type="entry name" value="HAD superfamily/HAD-like"/>
    <property type="match status" value="1"/>
</dbReference>
<feature type="domain" description="FCP1 homology" evidence="5">
    <location>
        <begin position="81"/>
        <end position="240"/>
    </location>
</feature>
<evidence type="ECO:0000313" key="7">
    <source>
        <dbReference type="Proteomes" id="UP000008312"/>
    </source>
</evidence>
<dbReference type="Pfam" id="PF03031">
    <property type="entry name" value="NIF"/>
    <property type="match status" value="1"/>
</dbReference>
<keyword evidence="7" id="KW-1185">Reference proteome</keyword>
<dbReference type="NCBIfam" id="TIGR02251">
    <property type="entry name" value="HIF-SF_euk"/>
    <property type="match status" value="1"/>
</dbReference>
<dbReference type="RefSeq" id="XP_012895864.1">
    <property type="nucleotide sequence ID" value="XM_013040410.1"/>
</dbReference>
<keyword evidence="2" id="KW-0904">Protein phosphatase</keyword>
<dbReference type="GO" id="GO:0004721">
    <property type="term" value="F:phosphoprotein phosphatase activity"/>
    <property type="evidence" value="ECO:0007669"/>
    <property type="project" value="UniProtKB-KW"/>
</dbReference>
<dbReference type="Proteomes" id="UP000008312">
    <property type="component" value="Unassembled WGS sequence"/>
</dbReference>